<sequence length="82" mass="9442">MLTPTHTRHQNIECGTNVLGHAVMTFDLPLPSLLIRYELRAIQQEKLKQMAMEEDKSSDNHPYEIEMSEAKHVNFIEPLPPS</sequence>
<proteinExistence type="predicted"/>
<dbReference type="EMBL" id="ASHM01000560">
    <property type="protein sequence ID" value="PNY04953.1"/>
    <property type="molecule type" value="Genomic_DNA"/>
</dbReference>
<evidence type="ECO:0000313" key="3">
    <source>
        <dbReference type="EMBL" id="PNY14336.1"/>
    </source>
</evidence>
<gene>
    <name evidence="1" type="ORF">L195_g001386</name>
    <name evidence="2" type="ORF">L195_g009890</name>
    <name evidence="3" type="ORF">L195_g011016</name>
</gene>
<accession>A0A2K3PGB6</accession>
<dbReference type="EMBL" id="ASHM01005921">
    <property type="protein sequence ID" value="PNY13240.1"/>
    <property type="molecule type" value="Genomic_DNA"/>
</dbReference>
<dbReference type="Proteomes" id="UP000236291">
    <property type="component" value="Unassembled WGS sequence"/>
</dbReference>
<reference evidence="3 4" key="1">
    <citation type="journal article" date="2014" name="Am. J. Bot.">
        <title>Genome assembly and annotation for red clover (Trifolium pratense; Fabaceae).</title>
        <authorList>
            <person name="Istvanek J."/>
            <person name="Jaros M."/>
            <person name="Krenek A."/>
            <person name="Repkova J."/>
        </authorList>
    </citation>
    <scope>NUCLEOTIDE SEQUENCE [LARGE SCALE GENOMIC DNA]</scope>
    <source>
        <strain evidence="4">cv. Tatra</strain>
        <tissue evidence="3">Young leaves</tissue>
    </source>
</reference>
<evidence type="ECO:0000313" key="2">
    <source>
        <dbReference type="EMBL" id="PNY13240.1"/>
    </source>
</evidence>
<evidence type="ECO:0000313" key="1">
    <source>
        <dbReference type="EMBL" id="PNY04953.1"/>
    </source>
</evidence>
<reference evidence="3 4" key="2">
    <citation type="journal article" date="2017" name="Front. Plant Sci.">
        <title>Gene Classification and Mining of Molecular Markers Useful in Red Clover (Trifolium pratense) Breeding.</title>
        <authorList>
            <person name="Istvanek J."/>
            <person name="Dluhosova J."/>
            <person name="Dluhos P."/>
            <person name="Patkova L."/>
            <person name="Nedelnik J."/>
            <person name="Repkova J."/>
        </authorList>
    </citation>
    <scope>NUCLEOTIDE SEQUENCE [LARGE SCALE GENOMIC DNA]</scope>
    <source>
        <strain evidence="4">cv. Tatra</strain>
        <tissue evidence="3">Young leaves</tissue>
    </source>
</reference>
<dbReference type="EMBL" id="ASHM01006772">
    <property type="protein sequence ID" value="PNY14336.1"/>
    <property type="molecule type" value="Genomic_DNA"/>
</dbReference>
<comment type="caution">
    <text evidence="3">The sequence shown here is derived from an EMBL/GenBank/DDBJ whole genome shotgun (WGS) entry which is preliminary data.</text>
</comment>
<protein>
    <submittedName>
        <fullName evidence="3">Uncharacterized protein</fullName>
    </submittedName>
</protein>
<name>A0A2K3PGB6_TRIPR</name>
<dbReference type="AlphaFoldDB" id="A0A2K3PGB6"/>
<evidence type="ECO:0000313" key="4">
    <source>
        <dbReference type="Proteomes" id="UP000236291"/>
    </source>
</evidence>
<organism evidence="3 4">
    <name type="scientific">Trifolium pratense</name>
    <name type="common">Red clover</name>
    <dbReference type="NCBI Taxonomy" id="57577"/>
    <lineage>
        <taxon>Eukaryota</taxon>
        <taxon>Viridiplantae</taxon>
        <taxon>Streptophyta</taxon>
        <taxon>Embryophyta</taxon>
        <taxon>Tracheophyta</taxon>
        <taxon>Spermatophyta</taxon>
        <taxon>Magnoliopsida</taxon>
        <taxon>eudicotyledons</taxon>
        <taxon>Gunneridae</taxon>
        <taxon>Pentapetalae</taxon>
        <taxon>rosids</taxon>
        <taxon>fabids</taxon>
        <taxon>Fabales</taxon>
        <taxon>Fabaceae</taxon>
        <taxon>Papilionoideae</taxon>
        <taxon>50 kb inversion clade</taxon>
        <taxon>NPAAA clade</taxon>
        <taxon>Hologalegina</taxon>
        <taxon>IRL clade</taxon>
        <taxon>Trifolieae</taxon>
        <taxon>Trifolium</taxon>
    </lineage>
</organism>